<dbReference type="AlphaFoldDB" id="A0A2P2LUF7"/>
<organism evidence="2">
    <name type="scientific">Rhizophora mucronata</name>
    <name type="common">Asiatic mangrove</name>
    <dbReference type="NCBI Taxonomy" id="61149"/>
    <lineage>
        <taxon>Eukaryota</taxon>
        <taxon>Viridiplantae</taxon>
        <taxon>Streptophyta</taxon>
        <taxon>Embryophyta</taxon>
        <taxon>Tracheophyta</taxon>
        <taxon>Spermatophyta</taxon>
        <taxon>Magnoliopsida</taxon>
        <taxon>eudicotyledons</taxon>
        <taxon>Gunneridae</taxon>
        <taxon>Pentapetalae</taxon>
        <taxon>rosids</taxon>
        <taxon>fabids</taxon>
        <taxon>Malpighiales</taxon>
        <taxon>Rhizophoraceae</taxon>
        <taxon>Rhizophora</taxon>
    </lineage>
</organism>
<protein>
    <recommendedName>
        <fullName evidence="3">Secreted protein</fullName>
    </recommendedName>
</protein>
<evidence type="ECO:0000313" key="2">
    <source>
        <dbReference type="EMBL" id="MBX21608.1"/>
    </source>
</evidence>
<proteinExistence type="predicted"/>
<reference evidence="2" key="1">
    <citation type="submission" date="2018-02" db="EMBL/GenBank/DDBJ databases">
        <title>Rhizophora mucronata_Transcriptome.</title>
        <authorList>
            <person name="Meera S.P."/>
            <person name="Sreeshan A."/>
            <person name="Augustine A."/>
        </authorList>
    </citation>
    <scope>NUCLEOTIDE SEQUENCE</scope>
    <source>
        <tissue evidence="2">Leaf</tissue>
    </source>
</reference>
<evidence type="ECO:0000256" key="1">
    <source>
        <dbReference type="SAM" id="SignalP"/>
    </source>
</evidence>
<name>A0A2P2LUF7_RHIMU</name>
<keyword evidence="1" id="KW-0732">Signal</keyword>
<feature type="signal peptide" evidence="1">
    <location>
        <begin position="1"/>
        <end position="21"/>
    </location>
</feature>
<feature type="chain" id="PRO_5015130159" description="Secreted protein" evidence="1">
    <location>
        <begin position="22"/>
        <end position="101"/>
    </location>
</feature>
<sequence>MCTRSLKSLLGILSHSACTQTLQPSQHTQLPPCGWRQIFLHMPQYCFDFLNLEQCSHRNSVSTMEPFFFLMILHGKIRSQLSQHLMPLYHESWGRVHESPS</sequence>
<dbReference type="EMBL" id="GGEC01041124">
    <property type="protein sequence ID" value="MBX21608.1"/>
    <property type="molecule type" value="Transcribed_RNA"/>
</dbReference>
<evidence type="ECO:0008006" key="3">
    <source>
        <dbReference type="Google" id="ProtNLM"/>
    </source>
</evidence>
<accession>A0A2P2LUF7</accession>